<dbReference type="AlphaFoldDB" id="A0A316TY55"/>
<organism evidence="2 3">
    <name type="scientific">Pseudomicrostroma glucosiphilum</name>
    <dbReference type="NCBI Taxonomy" id="1684307"/>
    <lineage>
        <taxon>Eukaryota</taxon>
        <taxon>Fungi</taxon>
        <taxon>Dikarya</taxon>
        <taxon>Basidiomycota</taxon>
        <taxon>Ustilaginomycotina</taxon>
        <taxon>Exobasidiomycetes</taxon>
        <taxon>Microstromatales</taxon>
        <taxon>Microstromatales incertae sedis</taxon>
        <taxon>Pseudomicrostroma</taxon>
    </lineage>
</organism>
<reference evidence="2 3" key="1">
    <citation type="journal article" date="2018" name="Mol. Biol. Evol.">
        <title>Broad Genomic Sampling Reveals a Smut Pathogenic Ancestry of the Fungal Clade Ustilaginomycotina.</title>
        <authorList>
            <person name="Kijpornyongpan T."/>
            <person name="Mondo S.J."/>
            <person name="Barry K."/>
            <person name="Sandor L."/>
            <person name="Lee J."/>
            <person name="Lipzen A."/>
            <person name="Pangilinan J."/>
            <person name="LaButti K."/>
            <person name="Hainaut M."/>
            <person name="Henrissat B."/>
            <person name="Grigoriev I.V."/>
            <person name="Spatafora J.W."/>
            <person name="Aime M.C."/>
        </authorList>
    </citation>
    <scope>NUCLEOTIDE SEQUENCE [LARGE SCALE GENOMIC DNA]</scope>
    <source>
        <strain evidence="2 3">MCA 4718</strain>
    </source>
</reference>
<evidence type="ECO:0000313" key="3">
    <source>
        <dbReference type="Proteomes" id="UP000245942"/>
    </source>
</evidence>
<feature type="region of interest" description="Disordered" evidence="1">
    <location>
        <begin position="311"/>
        <end position="370"/>
    </location>
</feature>
<evidence type="ECO:0000256" key="1">
    <source>
        <dbReference type="SAM" id="MobiDB-lite"/>
    </source>
</evidence>
<gene>
    <name evidence="2" type="ORF">BCV69DRAFT_315317</name>
</gene>
<feature type="region of interest" description="Disordered" evidence="1">
    <location>
        <begin position="54"/>
        <end position="87"/>
    </location>
</feature>
<feature type="compositionally biased region" description="Polar residues" evidence="1">
    <location>
        <begin position="54"/>
        <end position="76"/>
    </location>
</feature>
<accession>A0A316TY55</accession>
<sequence>MVELNAEDAWIQFNDGTIHLRSYLRSTPRFNPALAVGEQPTLRAKDAKKFWELQPQTSQSGADWRSSWTDVTSQSEPRAALTASGEFDAEAWEDQSISYHEDSEDEGEDATVGATFVPSGSVVLPRPAELRMRSQQQQQQYRTALEDALKRDRCLFRHFRSYLEDTVRPSAGATASSARQQLDMAIANIEAIFRTFKQKIKLPGHSLTILRPFCRPLEAAIQEEHDKSGVADGISDLLDELDRVLDALGAPSLPGETVVSDRLVHRFAHRLSRCRERALQRRLDLEARPETGRRLALPTVHAQAASRVVTRPFGYRGDQPAGTERRDGASSRASSASHGFQLVGSLGCSASEGERQGVESESESVVDHGQ</sequence>
<keyword evidence="3" id="KW-1185">Reference proteome</keyword>
<dbReference type="GeneID" id="37016927"/>
<dbReference type="RefSeq" id="XP_025344834.1">
    <property type="nucleotide sequence ID" value="XM_025495193.1"/>
</dbReference>
<protein>
    <submittedName>
        <fullName evidence="2">Uncharacterized protein</fullName>
    </submittedName>
</protein>
<dbReference type="EMBL" id="KZ819343">
    <property type="protein sequence ID" value="PWN17674.1"/>
    <property type="molecule type" value="Genomic_DNA"/>
</dbReference>
<proteinExistence type="predicted"/>
<name>A0A316TY55_9BASI</name>
<evidence type="ECO:0000313" key="2">
    <source>
        <dbReference type="EMBL" id="PWN17674.1"/>
    </source>
</evidence>
<dbReference type="Proteomes" id="UP000245942">
    <property type="component" value="Unassembled WGS sequence"/>
</dbReference>